<feature type="compositionally biased region" description="Polar residues" evidence="1">
    <location>
        <begin position="401"/>
        <end position="418"/>
    </location>
</feature>
<name>A0A819DQW4_9BILA</name>
<evidence type="ECO:0000256" key="1">
    <source>
        <dbReference type="SAM" id="MobiDB-lite"/>
    </source>
</evidence>
<feature type="compositionally biased region" description="Basic and acidic residues" evidence="1">
    <location>
        <begin position="123"/>
        <end position="135"/>
    </location>
</feature>
<evidence type="ECO:0000313" key="2">
    <source>
        <dbReference type="EMBL" id="CAF3834278.1"/>
    </source>
</evidence>
<proteinExistence type="predicted"/>
<feature type="region of interest" description="Disordered" evidence="1">
    <location>
        <begin position="264"/>
        <end position="451"/>
    </location>
</feature>
<reference evidence="2" key="1">
    <citation type="submission" date="2021-02" db="EMBL/GenBank/DDBJ databases">
        <authorList>
            <person name="Nowell W R."/>
        </authorList>
    </citation>
    <scope>NUCLEOTIDE SEQUENCE</scope>
</reference>
<evidence type="ECO:0000313" key="3">
    <source>
        <dbReference type="Proteomes" id="UP000663823"/>
    </source>
</evidence>
<feature type="compositionally biased region" description="Basic residues" evidence="1">
    <location>
        <begin position="152"/>
        <end position="164"/>
    </location>
</feature>
<sequence length="451" mass="49538">MYEFPYSGYHTSSTPYSNYNTNPLLPNYTSPIDNLSPAITMHCTPSITSTLHRNPIVLQVSNDVSLNTILRQLGVDVNSLQRSSCYNNYCTNTPPVTEVILPPRSDHHRQLICHDTSDSDSDYYQRRSARSDRHQRLICHEAPDLERDYHQRRPFRPRRHRRIVCRNDSTSDSDDYKRHSSRHRRRQHQKQHHSSSDWNREQQSPPHLHSLLGNVWQRMAGAGAPDNLSLPQSQSNINQQWQAMLRNSPQSQSPSIQNAWRAMQTMPSPGNAPAANTSNQSSGGLASLFGRMGGAGGNMNPPPPPQQQYQASVPNFPAPHNVSTATNQPNSAVASMWGQMGNPSQQGPPPSAINSLWSQMASGSAPMNPGGNQMSPPPPPPPPPMNSLWSQMASAPPPTNPAGNQMSQPSSGVNSLWNQMAAAPPPTNPAGNQTSQPPSGVASFWSKMTGG</sequence>
<feature type="region of interest" description="Disordered" evidence="1">
    <location>
        <begin position="113"/>
        <end position="135"/>
    </location>
</feature>
<dbReference type="AlphaFoldDB" id="A0A819DQW4"/>
<feature type="compositionally biased region" description="Pro residues" evidence="1">
    <location>
        <begin position="375"/>
        <end position="385"/>
    </location>
</feature>
<organism evidence="2 3">
    <name type="scientific">Rotaria sordida</name>
    <dbReference type="NCBI Taxonomy" id="392033"/>
    <lineage>
        <taxon>Eukaryota</taxon>
        <taxon>Metazoa</taxon>
        <taxon>Spiralia</taxon>
        <taxon>Gnathifera</taxon>
        <taxon>Rotifera</taxon>
        <taxon>Eurotatoria</taxon>
        <taxon>Bdelloidea</taxon>
        <taxon>Philodinida</taxon>
        <taxon>Philodinidae</taxon>
        <taxon>Rotaria</taxon>
    </lineage>
</organism>
<feature type="compositionally biased region" description="Polar residues" evidence="1">
    <location>
        <begin position="274"/>
        <end position="284"/>
    </location>
</feature>
<protein>
    <submittedName>
        <fullName evidence="2">Uncharacterized protein</fullName>
    </submittedName>
</protein>
<feature type="compositionally biased region" description="Polar residues" evidence="1">
    <location>
        <begin position="352"/>
        <end position="362"/>
    </location>
</feature>
<dbReference type="EMBL" id="CAJOAX010003059">
    <property type="protein sequence ID" value="CAF3834278.1"/>
    <property type="molecule type" value="Genomic_DNA"/>
</dbReference>
<accession>A0A819DQW4</accession>
<comment type="caution">
    <text evidence="2">The sequence shown here is derived from an EMBL/GenBank/DDBJ whole genome shotgun (WGS) entry which is preliminary data.</text>
</comment>
<feature type="compositionally biased region" description="Polar residues" evidence="1">
    <location>
        <begin position="321"/>
        <end position="333"/>
    </location>
</feature>
<gene>
    <name evidence="2" type="ORF">OTI717_LOCUS20183</name>
</gene>
<feature type="compositionally biased region" description="Basic residues" evidence="1">
    <location>
        <begin position="179"/>
        <end position="193"/>
    </location>
</feature>
<feature type="region of interest" description="Disordered" evidence="1">
    <location>
        <begin position="148"/>
        <end position="208"/>
    </location>
</feature>
<dbReference type="Proteomes" id="UP000663823">
    <property type="component" value="Unassembled WGS sequence"/>
</dbReference>